<reference evidence="1 2" key="1">
    <citation type="journal article" date="2015" name="Proc. Natl. Acad. Sci. U.S.A.">
        <title>The resurrection genome of Boea hygrometrica: A blueprint for survival of dehydration.</title>
        <authorList>
            <person name="Xiao L."/>
            <person name="Yang G."/>
            <person name="Zhang L."/>
            <person name="Yang X."/>
            <person name="Zhao S."/>
            <person name="Ji Z."/>
            <person name="Zhou Q."/>
            <person name="Hu M."/>
            <person name="Wang Y."/>
            <person name="Chen M."/>
            <person name="Xu Y."/>
            <person name="Jin H."/>
            <person name="Xiao X."/>
            <person name="Hu G."/>
            <person name="Bao F."/>
            <person name="Hu Y."/>
            <person name="Wan P."/>
            <person name="Li L."/>
            <person name="Deng X."/>
            <person name="Kuang T."/>
            <person name="Xiang C."/>
            <person name="Zhu J.K."/>
            <person name="Oliver M.J."/>
            <person name="He Y."/>
        </authorList>
    </citation>
    <scope>NUCLEOTIDE SEQUENCE [LARGE SCALE GENOMIC DNA]</scope>
    <source>
        <strain evidence="2">cv. XS01</strain>
    </source>
</reference>
<dbReference type="EMBL" id="KQ989075">
    <property type="protein sequence ID" value="KZV54909.1"/>
    <property type="molecule type" value="Genomic_DNA"/>
</dbReference>
<dbReference type="GO" id="GO:0016740">
    <property type="term" value="F:transferase activity"/>
    <property type="evidence" value="ECO:0007669"/>
    <property type="project" value="UniProtKB-KW"/>
</dbReference>
<organism evidence="1 2">
    <name type="scientific">Dorcoceras hygrometricum</name>
    <dbReference type="NCBI Taxonomy" id="472368"/>
    <lineage>
        <taxon>Eukaryota</taxon>
        <taxon>Viridiplantae</taxon>
        <taxon>Streptophyta</taxon>
        <taxon>Embryophyta</taxon>
        <taxon>Tracheophyta</taxon>
        <taxon>Spermatophyta</taxon>
        <taxon>Magnoliopsida</taxon>
        <taxon>eudicotyledons</taxon>
        <taxon>Gunneridae</taxon>
        <taxon>Pentapetalae</taxon>
        <taxon>asterids</taxon>
        <taxon>lamiids</taxon>
        <taxon>Lamiales</taxon>
        <taxon>Gesneriaceae</taxon>
        <taxon>Didymocarpoideae</taxon>
        <taxon>Trichosporeae</taxon>
        <taxon>Loxocarpinae</taxon>
        <taxon>Dorcoceras</taxon>
    </lineage>
</organism>
<keyword evidence="2" id="KW-1185">Reference proteome</keyword>
<proteinExistence type="predicted"/>
<dbReference type="Proteomes" id="UP000250235">
    <property type="component" value="Unassembled WGS sequence"/>
</dbReference>
<keyword evidence="1" id="KW-0808">Transferase</keyword>
<sequence length="228" mass="25819">MIVDLIGIFELKGPYCMLTMNDWFLQTLSVIPSGTWDDVARLFTMIRWGPWDIHLKHTKSCSANFSPPSFPRRRRCRRNLFRPSRQGDSVREIFVGFLVQIGEGVAILVVDRIRRRSSYSTVEVPIPSCIDRSRASIFKFFRCAPGSESGSVAAPTRETSRFKEPAFCVIPARRAAGNPDQLAELLVQLHADLVSQLRADQIRPKLSKDNSTIVIRSEQLIAVQEKIS</sequence>
<gene>
    <name evidence="1" type="ORF">F511_31332</name>
</gene>
<dbReference type="AlphaFoldDB" id="A0A2Z7D8K8"/>
<accession>A0A2Z7D8K8</accession>
<evidence type="ECO:0000313" key="2">
    <source>
        <dbReference type="Proteomes" id="UP000250235"/>
    </source>
</evidence>
<name>A0A2Z7D8K8_9LAMI</name>
<evidence type="ECO:0000313" key="1">
    <source>
        <dbReference type="EMBL" id="KZV54909.1"/>
    </source>
</evidence>
<protein>
    <submittedName>
        <fullName evidence="1">Pyrophosphate--fructose 6-phosphate 1-phosphotransferase subunit beta-like</fullName>
    </submittedName>
</protein>